<keyword evidence="1" id="KW-1133">Transmembrane helix</keyword>
<organism evidence="2 3">
    <name type="scientific">Candidatus Electrothrix communis</name>
    <dbReference type="NCBI Taxonomy" id="1859133"/>
    <lineage>
        <taxon>Bacteria</taxon>
        <taxon>Pseudomonadati</taxon>
        <taxon>Thermodesulfobacteriota</taxon>
        <taxon>Desulfobulbia</taxon>
        <taxon>Desulfobulbales</taxon>
        <taxon>Desulfobulbaceae</taxon>
        <taxon>Candidatus Electrothrix</taxon>
    </lineage>
</organism>
<evidence type="ECO:0000313" key="2">
    <source>
        <dbReference type="EMBL" id="RWX46812.1"/>
    </source>
</evidence>
<accession>A0A444J1B8</accession>
<keyword evidence="1" id="KW-0472">Membrane</keyword>
<dbReference type="AlphaFoldDB" id="A0A444J1B8"/>
<feature type="transmembrane region" description="Helical" evidence="1">
    <location>
        <begin position="92"/>
        <end position="113"/>
    </location>
</feature>
<evidence type="ECO:0000313" key="3">
    <source>
        <dbReference type="Proteomes" id="UP000288086"/>
    </source>
</evidence>
<name>A0A444J1B8_9BACT</name>
<sequence>MTDHEKDKVSNWCSVPIFVLSVPDARYFPPCILDQKIKEIETIDHVDDAAVSLEIKGVREDFAPLADPDAEKILIKFDKNERRIKGLKRLSVFFTAVMLLTAVMAIGTAVFSWEKEHGKEICCGSIITVVVALSWQYIGAGISAGLAVFVFIVLVAIFS</sequence>
<protein>
    <submittedName>
        <fullName evidence="2">Uncharacterized protein</fullName>
    </submittedName>
</protein>
<keyword evidence="1" id="KW-0812">Transmembrane</keyword>
<feature type="transmembrane region" description="Helical" evidence="1">
    <location>
        <begin position="133"/>
        <end position="158"/>
    </location>
</feature>
<dbReference type="EMBL" id="MTKP01000255">
    <property type="protein sequence ID" value="RWX46812.1"/>
    <property type="molecule type" value="Genomic_DNA"/>
</dbReference>
<comment type="caution">
    <text evidence="2">The sequence shown here is derived from an EMBL/GenBank/DDBJ whole genome shotgun (WGS) entry which is preliminary data.</text>
</comment>
<gene>
    <name evidence="2" type="ORF">VT98_12552</name>
</gene>
<dbReference type="Proteomes" id="UP000288086">
    <property type="component" value="Unassembled WGS sequence"/>
</dbReference>
<proteinExistence type="predicted"/>
<reference evidence="2 3" key="1">
    <citation type="submission" date="2017-01" db="EMBL/GenBank/DDBJ databases">
        <title>The cable genome- insights into the physiology and evolution of filamentous bacteria capable of sulfide oxidation via long distance electron transfer.</title>
        <authorList>
            <person name="Schreiber L."/>
            <person name="Bjerg J.T."/>
            <person name="Boggild A."/>
            <person name="Van De Vossenberg J."/>
            <person name="Meysman F."/>
            <person name="Nielsen L.P."/>
            <person name="Schramm A."/>
            <person name="Kjeldsen K.U."/>
        </authorList>
    </citation>
    <scope>NUCLEOTIDE SEQUENCE [LARGE SCALE GENOMIC DNA]</scope>
    <source>
        <strain evidence="2">A1</strain>
    </source>
</reference>
<keyword evidence="3" id="KW-1185">Reference proteome</keyword>
<evidence type="ECO:0000256" key="1">
    <source>
        <dbReference type="SAM" id="Phobius"/>
    </source>
</evidence>